<dbReference type="GeneTree" id="ENSGT01130000278374"/>
<reference evidence="2" key="1">
    <citation type="submission" date="2025-08" db="UniProtKB">
        <authorList>
            <consortium name="Ensembl"/>
        </authorList>
    </citation>
    <scope>IDENTIFICATION</scope>
</reference>
<evidence type="ECO:0000313" key="2">
    <source>
        <dbReference type="Ensembl" id="ENSMMSP00000013689.1"/>
    </source>
</evidence>
<name>A0A8C6DG17_MOSMO</name>
<sequence length="59" mass="6934">MDKESSEGNSNTPTLDTKKEEKHPKSLRVPQNVLIFLLDRQLGRHRSDVDLSRWVWMLT</sequence>
<keyword evidence="3" id="KW-1185">Reference proteome</keyword>
<reference evidence="2" key="2">
    <citation type="submission" date="2025-09" db="UniProtKB">
        <authorList>
            <consortium name="Ensembl"/>
        </authorList>
    </citation>
    <scope>IDENTIFICATION</scope>
</reference>
<dbReference type="AlphaFoldDB" id="A0A8C6DG17"/>
<protein>
    <recommendedName>
        <fullName evidence="4">Embryonic testis differentiation protein homolog A</fullName>
    </recommendedName>
</protein>
<accession>A0A8C6DG17</accession>
<evidence type="ECO:0000313" key="3">
    <source>
        <dbReference type="Proteomes" id="UP000694544"/>
    </source>
</evidence>
<dbReference type="Proteomes" id="UP000694544">
    <property type="component" value="Unplaced"/>
</dbReference>
<organism evidence="2 3">
    <name type="scientific">Moschus moschiferus</name>
    <name type="common">Siberian musk deer</name>
    <name type="synonym">Moschus sibiricus</name>
    <dbReference type="NCBI Taxonomy" id="68415"/>
    <lineage>
        <taxon>Eukaryota</taxon>
        <taxon>Metazoa</taxon>
        <taxon>Chordata</taxon>
        <taxon>Craniata</taxon>
        <taxon>Vertebrata</taxon>
        <taxon>Euteleostomi</taxon>
        <taxon>Mammalia</taxon>
        <taxon>Eutheria</taxon>
        <taxon>Laurasiatheria</taxon>
        <taxon>Artiodactyla</taxon>
        <taxon>Ruminantia</taxon>
        <taxon>Pecora</taxon>
        <taxon>Moschidae</taxon>
        <taxon>Moschus</taxon>
    </lineage>
</organism>
<evidence type="ECO:0000256" key="1">
    <source>
        <dbReference type="SAM" id="MobiDB-lite"/>
    </source>
</evidence>
<dbReference type="Ensembl" id="ENSMMST00000015114.1">
    <property type="protein sequence ID" value="ENSMMSP00000013689.1"/>
    <property type="gene ID" value="ENSMMSG00000010465.1"/>
</dbReference>
<evidence type="ECO:0008006" key="4">
    <source>
        <dbReference type="Google" id="ProtNLM"/>
    </source>
</evidence>
<proteinExistence type="predicted"/>
<feature type="region of interest" description="Disordered" evidence="1">
    <location>
        <begin position="1"/>
        <end position="26"/>
    </location>
</feature>